<sequence length="134" mass="14741">MCPNALMRLSNGPSPRQVVRAGNAYVRLAPCHTRAMTVHVIVRLPASDAQELTALVQSIHSDEDVEMVHPFDGATVAQVLVALSTATLPFFRIWANARVEARKGFVVVHDGRELRGYTADEVERIIRVVAPESQ</sequence>
<proteinExistence type="predicted"/>
<reference evidence="2" key="1">
    <citation type="journal article" date="2019" name="Int. J. Syst. Evol. Microbiol.">
        <title>The Global Catalogue of Microorganisms (GCM) 10K type strain sequencing project: providing services to taxonomists for standard genome sequencing and annotation.</title>
        <authorList>
            <consortium name="The Broad Institute Genomics Platform"/>
            <consortium name="The Broad Institute Genome Sequencing Center for Infectious Disease"/>
            <person name="Wu L."/>
            <person name="Ma J."/>
        </authorList>
    </citation>
    <scope>NUCLEOTIDE SEQUENCE [LARGE SCALE GENOMIC DNA]</scope>
    <source>
        <strain evidence="2">JCM 17809</strain>
    </source>
</reference>
<protein>
    <submittedName>
        <fullName evidence="1">Uncharacterized protein</fullName>
    </submittedName>
</protein>
<evidence type="ECO:0000313" key="1">
    <source>
        <dbReference type="EMBL" id="GAA4398911.1"/>
    </source>
</evidence>
<accession>A0ABP8K1B2</accession>
<gene>
    <name evidence="1" type="ORF">GCM10023168_05460</name>
</gene>
<dbReference type="Proteomes" id="UP001500945">
    <property type="component" value="Unassembled WGS sequence"/>
</dbReference>
<dbReference type="EMBL" id="BAABGM010000003">
    <property type="protein sequence ID" value="GAA4398911.1"/>
    <property type="molecule type" value="Genomic_DNA"/>
</dbReference>
<keyword evidence="2" id="KW-1185">Reference proteome</keyword>
<comment type="caution">
    <text evidence="1">The sequence shown here is derived from an EMBL/GenBank/DDBJ whole genome shotgun (WGS) entry which is preliminary data.</text>
</comment>
<evidence type="ECO:0000313" key="2">
    <source>
        <dbReference type="Proteomes" id="UP001500945"/>
    </source>
</evidence>
<organism evidence="1 2">
    <name type="scientific">Fodinibacter luteus</name>
    <dbReference type="NCBI Taxonomy" id="552064"/>
    <lineage>
        <taxon>Bacteria</taxon>
        <taxon>Bacillati</taxon>
        <taxon>Actinomycetota</taxon>
        <taxon>Actinomycetes</taxon>
        <taxon>Micrococcales</taxon>
        <taxon>Intrasporangiaceae</taxon>
        <taxon>Fodinibacter (ex Wang et al. 2009)</taxon>
    </lineage>
</organism>
<name>A0ABP8K1B2_9MICO</name>